<name>X6LEM4_RETFI</name>
<accession>X6LEM4</accession>
<feature type="non-terminal residue" evidence="1">
    <location>
        <position position="1"/>
    </location>
</feature>
<dbReference type="EMBL" id="ASPP01042262">
    <property type="protein sequence ID" value="ETO00009.1"/>
    <property type="molecule type" value="Genomic_DNA"/>
</dbReference>
<dbReference type="AlphaFoldDB" id="X6LEM4"/>
<dbReference type="Proteomes" id="UP000023152">
    <property type="component" value="Unassembled WGS sequence"/>
</dbReference>
<organism evidence="1 2">
    <name type="scientific">Reticulomyxa filosa</name>
    <dbReference type="NCBI Taxonomy" id="46433"/>
    <lineage>
        <taxon>Eukaryota</taxon>
        <taxon>Sar</taxon>
        <taxon>Rhizaria</taxon>
        <taxon>Retaria</taxon>
        <taxon>Foraminifera</taxon>
        <taxon>Monothalamids</taxon>
        <taxon>Reticulomyxidae</taxon>
        <taxon>Reticulomyxa</taxon>
    </lineage>
</organism>
<feature type="non-terminal residue" evidence="1">
    <location>
        <position position="90"/>
    </location>
</feature>
<keyword evidence="2" id="KW-1185">Reference proteome</keyword>
<gene>
    <name evidence="1" type="ORF">RFI_37450</name>
</gene>
<sequence length="90" mass="10975">IKKQRIETWNLRNNNWELYLKQFERIIATVVSRNRNGHTYKTYKQAANELKRRLRQEKQEYLVNSIQSLQEGNTRQLFSQFKSMNNNKIS</sequence>
<evidence type="ECO:0000313" key="2">
    <source>
        <dbReference type="Proteomes" id="UP000023152"/>
    </source>
</evidence>
<reference evidence="1 2" key="1">
    <citation type="journal article" date="2013" name="Curr. Biol.">
        <title>The Genome of the Foraminiferan Reticulomyxa filosa.</title>
        <authorList>
            <person name="Glockner G."/>
            <person name="Hulsmann N."/>
            <person name="Schleicher M."/>
            <person name="Noegel A.A."/>
            <person name="Eichinger L."/>
            <person name="Gallinger C."/>
            <person name="Pawlowski J."/>
            <person name="Sierra R."/>
            <person name="Euteneuer U."/>
            <person name="Pillet L."/>
            <person name="Moustafa A."/>
            <person name="Platzer M."/>
            <person name="Groth M."/>
            <person name="Szafranski K."/>
            <person name="Schliwa M."/>
        </authorList>
    </citation>
    <scope>NUCLEOTIDE SEQUENCE [LARGE SCALE GENOMIC DNA]</scope>
</reference>
<proteinExistence type="predicted"/>
<evidence type="ECO:0000313" key="1">
    <source>
        <dbReference type="EMBL" id="ETO00009.1"/>
    </source>
</evidence>
<comment type="caution">
    <text evidence="1">The sequence shown here is derived from an EMBL/GenBank/DDBJ whole genome shotgun (WGS) entry which is preliminary data.</text>
</comment>
<protein>
    <submittedName>
        <fullName evidence="1">Uncharacterized protein</fullName>
    </submittedName>
</protein>